<dbReference type="PROSITE" id="PS01125">
    <property type="entry name" value="ROK"/>
    <property type="match status" value="1"/>
</dbReference>
<dbReference type="PATRIC" id="fig|1300222.3.peg.3164"/>
<comment type="caution">
    <text evidence="4">The sequence shown here is derived from an EMBL/GenBank/DDBJ whole genome shotgun (WGS) entry which is preliminary data.</text>
</comment>
<evidence type="ECO:0000256" key="2">
    <source>
        <dbReference type="ARBA" id="ARBA00006479"/>
    </source>
</evidence>
<organism evidence="4 5">
    <name type="scientific">Brevibacillus borstelensis AK1</name>
    <dbReference type="NCBI Taxonomy" id="1300222"/>
    <lineage>
        <taxon>Bacteria</taxon>
        <taxon>Bacillati</taxon>
        <taxon>Bacillota</taxon>
        <taxon>Bacilli</taxon>
        <taxon>Bacillales</taxon>
        <taxon>Paenibacillaceae</taxon>
        <taxon>Brevibacillus</taxon>
    </lineage>
</organism>
<keyword evidence="3" id="KW-0119">Carbohydrate metabolism</keyword>
<dbReference type="InterPro" id="IPR049874">
    <property type="entry name" value="ROK_cs"/>
</dbReference>
<dbReference type="PANTHER" id="PTHR18964:SF149">
    <property type="entry name" value="BIFUNCTIONAL UDP-N-ACETYLGLUCOSAMINE 2-EPIMERASE_N-ACETYLMANNOSAMINE KINASE"/>
    <property type="match status" value="1"/>
</dbReference>
<evidence type="ECO:0000256" key="3">
    <source>
        <dbReference type="ARBA" id="ARBA00022629"/>
    </source>
</evidence>
<evidence type="ECO:0000256" key="1">
    <source>
        <dbReference type="ARBA" id="ARBA00002486"/>
    </source>
</evidence>
<dbReference type="Gene3D" id="1.10.10.10">
    <property type="entry name" value="Winged helix-like DNA-binding domain superfamily/Winged helix DNA-binding domain"/>
    <property type="match status" value="1"/>
</dbReference>
<dbReference type="InterPro" id="IPR043129">
    <property type="entry name" value="ATPase_NBD"/>
</dbReference>
<reference evidence="4 5" key="1">
    <citation type="submission" date="2013-03" db="EMBL/GenBank/DDBJ databases">
        <title>Assembly of a new bacterial strain Brevibacillus borstelensis AK1.</title>
        <authorList>
            <person name="Rajan I."/>
            <person name="PoliReddy D."/>
            <person name="Sugumar T."/>
            <person name="Rathinam K."/>
            <person name="Alqarawi S."/>
            <person name="Khalil A.B."/>
            <person name="Sivakumar N."/>
        </authorList>
    </citation>
    <scope>NUCLEOTIDE SEQUENCE [LARGE SCALE GENOMIC DNA]</scope>
    <source>
        <strain evidence="4 5">AK1</strain>
    </source>
</reference>
<dbReference type="OrthoDB" id="9796533at2"/>
<gene>
    <name evidence="4" type="ORF">I532_15141</name>
</gene>
<dbReference type="Pfam" id="PF00480">
    <property type="entry name" value="ROK"/>
    <property type="match status" value="1"/>
</dbReference>
<dbReference type="InterPro" id="IPR036390">
    <property type="entry name" value="WH_DNA-bd_sf"/>
</dbReference>
<dbReference type="Pfam" id="PF13412">
    <property type="entry name" value="HTH_24"/>
    <property type="match status" value="1"/>
</dbReference>
<protein>
    <submittedName>
        <fullName evidence="4">ROK family protein</fullName>
    </submittedName>
</protein>
<dbReference type="AlphaFoldDB" id="M8D5Z4"/>
<keyword evidence="5" id="KW-1185">Reference proteome</keyword>
<dbReference type="InterPro" id="IPR000600">
    <property type="entry name" value="ROK"/>
</dbReference>
<comment type="similarity">
    <text evidence="2">Belongs to the ROK (NagC/XylR) family.</text>
</comment>
<name>M8D5Z4_9BACL</name>
<dbReference type="Proteomes" id="UP000012081">
    <property type="component" value="Unassembled WGS sequence"/>
</dbReference>
<sequence length="393" mass="42767">MKKIVKQDQDVIKQHNKQMILDIIKKQRPISRAELAKITKMSATSVGRFVSELCEEGLVQETDLTSSGVGRKAVQLDIIADAVYTVGVEIEKKRIKFGMMDFSETVVEHHRVAHTALESSPEETAALIGREISGLIKKCKISPEKVVGIGIGVPGVIDYEKGIVQFSSTLGWKNVPFAVLVEQILGIKTVIDNDLKVKILSEYLYGSAKGSTKTTLIGIGTGIGSALIIDGEIFRGGSNSAGELGHTTLDPNGNLCECGKRGCLQTYVDENALITEARRVKEITDIGQVFEAARADERWAKEIVSRTALYIGITINNIVCMYNPDTVILSGDLIENYTEIVDLVHEHCEQVIWEPFKGTFRIIASELKAEAIVIGAGALALQHFAPLAGADFA</sequence>
<dbReference type="STRING" id="1300222.I532_15141"/>
<dbReference type="InterPro" id="IPR036388">
    <property type="entry name" value="WH-like_DNA-bd_sf"/>
</dbReference>
<evidence type="ECO:0000313" key="4">
    <source>
        <dbReference type="EMBL" id="EMT51689.1"/>
    </source>
</evidence>
<evidence type="ECO:0000313" key="5">
    <source>
        <dbReference type="Proteomes" id="UP000012081"/>
    </source>
</evidence>
<comment type="function">
    <text evidence="1">Transcriptional repressor of xylose-utilizing enzymes.</text>
</comment>
<dbReference type="PANTHER" id="PTHR18964">
    <property type="entry name" value="ROK (REPRESSOR, ORF, KINASE) FAMILY"/>
    <property type="match status" value="1"/>
</dbReference>
<keyword evidence="3" id="KW-0859">Xylose metabolism</keyword>
<dbReference type="RefSeq" id="WP_003389256.1">
    <property type="nucleotide sequence ID" value="NZ_APBN01000006.1"/>
</dbReference>
<dbReference type="SUPFAM" id="SSF46785">
    <property type="entry name" value="Winged helix' DNA-binding domain"/>
    <property type="match status" value="1"/>
</dbReference>
<accession>M8D5Z4</accession>
<dbReference type="GO" id="GO:0042732">
    <property type="term" value="P:D-xylose metabolic process"/>
    <property type="evidence" value="ECO:0007669"/>
    <property type="project" value="UniProtKB-KW"/>
</dbReference>
<dbReference type="SUPFAM" id="SSF53067">
    <property type="entry name" value="Actin-like ATPase domain"/>
    <property type="match status" value="1"/>
</dbReference>
<dbReference type="EMBL" id="APBN01000006">
    <property type="protein sequence ID" value="EMT51689.1"/>
    <property type="molecule type" value="Genomic_DNA"/>
</dbReference>
<proteinExistence type="inferred from homology"/>
<dbReference type="Gene3D" id="3.30.420.40">
    <property type="match status" value="2"/>
</dbReference>